<proteinExistence type="predicted"/>
<name>A0A916WMQ0_9SPHN</name>
<dbReference type="Proteomes" id="UP000623067">
    <property type="component" value="Unassembled WGS sequence"/>
</dbReference>
<comment type="caution">
    <text evidence="1">The sequence shown here is derived from an EMBL/GenBank/DDBJ whole genome shotgun (WGS) entry which is preliminary data.</text>
</comment>
<keyword evidence="2" id="KW-1185">Reference proteome</keyword>
<evidence type="ECO:0000313" key="2">
    <source>
        <dbReference type="Proteomes" id="UP000623067"/>
    </source>
</evidence>
<dbReference type="EMBL" id="BMIH01000001">
    <property type="protein sequence ID" value="GGB15268.1"/>
    <property type="molecule type" value="Genomic_DNA"/>
</dbReference>
<gene>
    <name evidence="1" type="ORF">GCM10011380_00890</name>
</gene>
<protein>
    <submittedName>
        <fullName evidence="1">Uncharacterized protein</fullName>
    </submittedName>
</protein>
<reference evidence="1" key="1">
    <citation type="journal article" date="2014" name="Int. J. Syst. Evol. Microbiol.">
        <title>Complete genome sequence of Corynebacterium casei LMG S-19264T (=DSM 44701T), isolated from a smear-ripened cheese.</title>
        <authorList>
            <consortium name="US DOE Joint Genome Institute (JGI-PGF)"/>
            <person name="Walter F."/>
            <person name="Albersmeier A."/>
            <person name="Kalinowski J."/>
            <person name="Ruckert C."/>
        </authorList>
    </citation>
    <scope>NUCLEOTIDE SEQUENCE</scope>
    <source>
        <strain evidence="1">CGMCC 1.15330</strain>
    </source>
</reference>
<reference evidence="1" key="2">
    <citation type="submission" date="2020-09" db="EMBL/GenBank/DDBJ databases">
        <authorList>
            <person name="Sun Q."/>
            <person name="Zhou Y."/>
        </authorList>
    </citation>
    <scope>NUCLEOTIDE SEQUENCE</scope>
    <source>
        <strain evidence="1">CGMCC 1.15330</strain>
    </source>
</reference>
<accession>A0A916WMQ0</accession>
<sequence length="66" mass="7611">MEDDWVDEASIKMIDLAEFARRIGADVSEETNTVYLRGRAMPLDWGKLWNPPMPVWHLLPAQSNPE</sequence>
<dbReference type="RefSeq" id="WP_188656660.1">
    <property type="nucleotide sequence ID" value="NZ_BMIH01000001.1"/>
</dbReference>
<organism evidence="1 2">
    <name type="scientific">Sphingomonas metalli</name>
    <dbReference type="NCBI Taxonomy" id="1779358"/>
    <lineage>
        <taxon>Bacteria</taxon>
        <taxon>Pseudomonadati</taxon>
        <taxon>Pseudomonadota</taxon>
        <taxon>Alphaproteobacteria</taxon>
        <taxon>Sphingomonadales</taxon>
        <taxon>Sphingomonadaceae</taxon>
        <taxon>Sphingomonas</taxon>
    </lineage>
</organism>
<evidence type="ECO:0000313" key="1">
    <source>
        <dbReference type="EMBL" id="GGB15268.1"/>
    </source>
</evidence>
<dbReference type="AlphaFoldDB" id="A0A916WMQ0"/>